<reference evidence="1" key="2">
    <citation type="journal article" date="2015" name="Data Brief">
        <title>Shoot transcriptome of the giant reed, Arundo donax.</title>
        <authorList>
            <person name="Barrero R.A."/>
            <person name="Guerrero F.D."/>
            <person name="Moolhuijzen P."/>
            <person name="Goolsby J.A."/>
            <person name="Tidwell J."/>
            <person name="Bellgard S.E."/>
            <person name="Bellgard M.I."/>
        </authorList>
    </citation>
    <scope>NUCLEOTIDE SEQUENCE</scope>
    <source>
        <tissue evidence="1">Shoot tissue taken approximately 20 cm above the soil surface</tissue>
    </source>
</reference>
<proteinExistence type="predicted"/>
<name>A0A0A8YTE7_ARUDO</name>
<organism evidence="1">
    <name type="scientific">Arundo donax</name>
    <name type="common">Giant reed</name>
    <name type="synonym">Donax arundinaceus</name>
    <dbReference type="NCBI Taxonomy" id="35708"/>
    <lineage>
        <taxon>Eukaryota</taxon>
        <taxon>Viridiplantae</taxon>
        <taxon>Streptophyta</taxon>
        <taxon>Embryophyta</taxon>
        <taxon>Tracheophyta</taxon>
        <taxon>Spermatophyta</taxon>
        <taxon>Magnoliopsida</taxon>
        <taxon>Liliopsida</taxon>
        <taxon>Poales</taxon>
        <taxon>Poaceae</taxon>
        <taxon>PACMAD clade</taxon>
        <taxon>Arundinoideae</taxon>
        <taxon>Arundineae</taxon>
        <taxon>Arundo</taxon>
    </lineage>
</organism>
<reference evidence="1" key="1">
    <citation type="submission" date="2014-09" db="EMBL/GenBank/DDBJ databases">
        <authorList>
            <person name="Magalhaes I.L.F."/>
            <person name="Oliveira U."/>
            <person name="Santos F.R."/>
            <person name="Vidigal T.H.D.A."/>
            <person name="Brescovit A.D."/>
            <person name="Santos A.J."/>
        </authorList>
    </citation>
    <scope>NUCLEOTIDE SEQUENCE</scope>
    <source>
        <tissue evidence="1">Shoot tissue taken approximately 20 cm above the soil surface</tissue>
    </source>
</reference>
<protein>
    <submittedName>
        <fullName evidence="1">Uncharacterized protein</fullName>
    </submittedName>
</protein>
<dbReference type="AlphaFoldDB" id="A0A0A8YTE7"/>
<sequence length="33" mass="3878">MPTDCGRRGLSVEDPRRRRCEAERRRRGCAGFQ</sequence>
<evidence type="ECO:0000313" key="1">
    <source>
        <dbReference type="EMBL" id="JAD29836.1"/>
    </source>
</evidence>
<accession>A0A0A8YTE7</accession>
<dbReference type="EMBL" id="GBRH01268059">
    <property type="protein sequence ID" value="JAD29836.1"/>
    <property type="molecule type" value="Transcribed_RNA"/>
</dbReference>